<comment type="caution">
    <text evidence="1">The sequence shown here is derived from an EMBL/GenBank/DDBJ whole genome shotgun (WGS) entry which is preliminary data.</text>
</comment>
<dbReference type="EMBL" id="QJKJ01016046">
    <property type="protein sequence ID" value="RDX61589.1"/>
    <property type="molecule type" value="Genomic_DNA"/>
</dbReference>
<accession>A0A371E6E8</accession>
<sequence>MSERCFNRMVQLMGETIPKGNIMVTNLYHARKSVEKLGLGSLKIDCFPNGCMLYYNENFDKTITKCFGPNSCVIHPMVKLESILIDFIQSLVKIIGMSDDFNPFGQYGKKLLMLVDYLIFVQSSSWDMHEEGIYVHQIQSTRLMSTYNH</sequence>
<organism evidence="1 2">
    <name type="scientific">Mucuna pruriens</name>
    <name type="common">Velvet bean</name>
    <name type="synonym">Dolichos pruriens</name>
    <dbReference type="NCBI Taxonomy" id="157652"/>
    <lineage>
        <taxon>Eukaryota</taxon>
        <taxon>Viridiplantae</taxon>
        <taxon>Streptophyta</taxon>
        <taxon>Embryophyta</taxon>
        <taxon>Tracheophyta</taxon>
        <taxon>Spermatophyta</taxon>
        <taxon>Magnoliopsida</taxon>
        <taxon>eudicotyledons</taxon>
        <taxon>Gunneridae</taxon>
        <taxon>Pentapetalae</taxon>
        <taxon>rosids</taxon>
        <taxon>fabids</taxon>
        <taxon>Fabales</taxon>
        <taxon>Fabaceae</taxon>
        <taxon>Papilionoideae</taxon>
        <taxon>50 kb inversion clade</taxon>
        <taxon>NPAAA clade</taxon>
        <taxon>indigoferoid/millettioid clade</taxon>
        <taxon>Phaseoleae</taxon>
        <taxon>Mucuna</taxon>
    </lineage>
</organism>
<proteinExistence type="predicted"/>
<dbReference type="Proteomes" id="UP000257109">
    <property type="component" value="Unassembled WGS sequence"/>
</dbReference>
<keyword evidence="2" id="KW-1185">Reference proteome</keyword>
<reference evidence="1" key="1">
    <citation type="submission" date="2018-05" db="EMBL/GenBank/DDBJ databases">
        <title>Draft genome of Mucuna pruriens seed.</title>
        <authorList>
            <person name="Nnadi N.E."/>
            <person name="Vos R."/>
            <person name="Hasami M.H."/>
            <person name="Devisetty U.K."/>
            <person name="Aguiy J.C."/>
        </authorList>
    </citation>
    <scope>NUCLEOTIDE SEQUENCE [LARGE SCALE GENOMIC DNA]</scope>
    <source>
        <strain evidence="1">JCA_2017</strain>
    </source>
</reference>
<evidence type="ECO:0000313" key="1">
    <source>
        <dbReference type="EMBL" id="RDX61589.1"/>
    </source>
</evidence>
<name>A0A371E6E8_MUCPR</name>
<protein>
    <submittedName>
        <fullName evidence="1">Uncharacterized protein</fullName>
    </submittedName>
</protein>
<gene>
    <name evidence="1" type="ORF">CR513_60166</name>
</gene>
<dbReference type="OrthoDB" id="1411153at2759"/>
<feature type="non-terminal residue" evidence="1">
    <location>
        <position position="1"/>
    </location>
</feature>
<dbReference type="AlphaFoldDB" id="A0A371E6E8"/>
<evidence type="ECO:0000313" key="2">
    <source>
        <dbReference type="Proteomes" id="UP000257109"/>
    </source>
</evidence>